<dbReference type="SUPFAM" id="SSF117892">
    <property type="entry name" value="Band 7/SPFH domain"/>
    <property type="match status" value="1"/>
</dbReference>
<dbReference type="EMBL" id="HBGN01038475">
    <property type="protein sequence ID" value="CAD9356644.1"/>
    <property type="molecule type" value="Transcribed_RNA"/>
</dbReference>
<dbReference type="AlphaFoldDB" id="A0A7S2A3V6"/>
<dbReference type="FunFam" id="3.30.479.30:FF:000004">
    <property type="entry name" value="Putative membrane protease family, stomatin"/>
    <property type="match status" value="1"/>
</dbReference>
<keyword evidence="2" id="KW-1133">Transmembrane helix</keyword>
<dbReference type="PANTHER" id="PTHR43327">
    <property type="entry name" value="STOMATIN-LIKE PROTEIN 2, MITOCHONDRIAL"/>
    <property type="match status" value="1"/>
</dbReference>
<dbReference type="GO" id="GO:0005886">
    <property type="term" value="C:plasma membrane"/>
    <property type="evidence" value="ECO:0007669"/>
    <property type="project" value="UniProtKB-ARBA"/>
</dbReference>
<protein>
    <recommendedName>
        <fullName evidence="3">Band 7 domain-containing protein</fullName>
    </recommendedName>
</protein>
<comment type="similarity">
    <text evidence="1">Belongs to the band 7/mec-2 family.</text>
</comment>
<evidence type="ECO:0000259" key="3">
    <source>
        <dbReference type="SMART" id="SM00244"/>
    </source>
</evidence>
<evidence type="ECO:0000256" key="2">
    <source>
        <dbReference type="SAM" id="Phobius"/>
    </source>
</evidence>
<evidence type="ECO:0000256" key="1">
    <source>
        <dbReference type="ARBA" id="ARBA00008164"/>
    </source>
</evidence>
<dbReference type="CDD" id="cd08829">
    <property type="entry name" value="SPFH_paraslipin"/>
    <property type="match status" value="1"/>
</dbReference>
<dbReference type="Pfam" id="PF01145">
    <property type="entry name" value="Band_7"/>
    <property type="match status" value="1"/>
</dbReference>
<keyword evidence="2" id="KW-0472">Membrane</keyword>
<dbReference type="InterPro" id="IPR001107">
    <property type="entry name" value="Band_7"/>
</dbReference>
<dbReference type="PANTHER" id="PTHR43327:SF10">
    <property type="entry name" value="STOMATIN-LIKE PROTEIN 2, MITOCHONDRIAL"/>
    <property type="match status" value="1"/>
</dbReference>
<gene>
    <name evidence="4" type="ORF">DBRI1063_LOCUS24601</name>
</gene>
<feature type="domain" description="Band 7" evidence="3">
    <location>
        <begin position="74"/>
        <end position="232"/>
    </location>
</feature>
<feature type="transmembrane region" description="Helical" evidence="2">
    <location>
        <begin position="21"/>
        <end position="40"/>
    </location>
</feature>
<dbReference type="GO" id="GO:0098552">
    <property type="term" value="C:side of membrane"/>
    <property type="evidence" value="ECO:0007669"/>
    <property type="project" value="UniProtKB-ARBA"/>
</dbReference>
<dbReference type="InterPro" id="IPR001972">
    <property type="entry name" value="Stomatin_HflK_fam"/>
</dbReference>
<dbReference type="InterPro" id="IPR036013">
    <property type="entry name" value="Band_7/SPFH_dom_sf"/>
</dbReference>
<proteinExistence type="inferred from homology"/>
<reference evidence="4" key="1">
    <citation type="submission" date="2021-01" db="EMBL/GenBank/DDBJ databases">
        <authorList>
            <person name="Corre E."/>
            <person name="Pelletier E."/>
            <person name="Niang G."/>
            <person name="Scheremetjew M."/>
            <person name="Finn R."/>
            <person name="Kale V."/>
            <person name="Holt S."/>
            <person name="Cochrane G."/>
            <person name="Meng A."/>
            <person name="Brown T."/>
            <person name="Cohen L."/>
        </authorList>
    </citation>
    <scope>NUCLEOTIDE SEQUENCE</scope>
    <source>
        <strain evidence="4">Pop2</strain>
    </source>
</reference>
<organism evidence="4">
    <name type="scientific">Ditylum brightwellii</name>
    <dbReference type="NCBI Taxonomy" id="49249"/>
    <lineage>
        <taxon>Eukaryota</taxon>
        <taxon>Sar</taxon>
        <taxon>Stramenopiles</taxon>
        <taxon>Ochrophyta</taxon>
        <taxon>Bacillariophyta</taxon>
        <taxon>Mediophyceae</taxon>
        <taxon>Lithodesmiophycidae</taxon>
        <taxon>Lithodesmiales</taxon>
        <taxon>Lithodesmiaceae</taxon>
        <taxon>Ditylum</taxon>
    </lineage>
</organism>
<dbReference type="InterPro" id="IPR050710">
    <property type="entry name" value="Band7/mec-2_domain"/>
</dbReference>
<evidence type="ECO:0000313" key="4">
    <source>
        <dbReference type="EMBL" id="CAD9356644.1"/>
    </source>
</evidence>
<sequence length="390" mass="43226">MAHQNQNTRKPSRQRNHRRRHHLLFKSCLIVLLTFTTRIANTNARVNYYGTSTPPFSVNTAGTIALATCLLTASCIKIVSTGNECLVERLGKYKRRLGPGLHLIIRPLERISFEVSTQEQVMDVPPQQCYTRDNAPIKADAVVFMRIIDSAKARYEVDNHRLAILNLCLTQIREEVGKLTLDESFSSRDVINKSLLTVLNAVCDGWGVQITRVEIQSLEPSRDILVAMELQMAAERKKRASVLKSEGERITLVNQAEGNAKALLEDARAKSASIIMEAKAMAERMTLEAAAVKSSIETIAMAMEHSSSSSSSSALVVSGKNAVSRQNVSAINAKDAVDAALQFLLFSKYMETQAKFANAAGTKVLMFPTKDRYEIYVCLFPPSLCVFVRL</sequence>
<keyword evidence="2" id="KW-0812">Transmembrane</keyword>
<dbReference type="PRINTS" id="PR00721">
    <property type="entry name" value="STOMATIN"/>
</dbReference>
<name>A0A7S2A3V6_9STRA</name>
<dbReference type="Gene3D" id="3.30.479.30">
    <property type="entry name" value="Band 7 domain"/>
    <property type="match status" value="1"/>
</dbReference>
<accession>A0A7S2A3V6</accession>
<dbReference type="SMART" id="SM00244">
    <property type="entry name" value="PHB"/>
    <property type="match status" value="1"/>
</dbReference>